<dbReference type="GO" id="GO:0009341">
    <property type="term" value="C:beta-galactosidase complex"/>
    <property type="evidence" value="ECO:0007669"/>
    <property type="project" value="InterPro"/>
</dbReference>
<dbReference type="GO" id="GO:0004565">
    <property type="term" value="F:beta-galactosidase activity"/>
    <property type="evidence" value="ECO:0007669"/>
    <property type="project" value="InterPro"/>
</dbReference>
<feature type="domain" description="Beta galactosidase small chain/" evidence="1">
    <location>
        <begin position="1"/>
        <end position="62"/>
    </location>
</feature>
<name>A0A0G4MVY2_VERLO</name>
<dbReference type="GO" id="GO:0030246">
    <property type="term" value="F:carbohydrate binding"/>
    <property type="evidence" value="ECO:0007669"/>
    <property type="project" value="InterPro"/>
</dbReference>
<dbReference type="InterPro" id="IPR004199">
    <property type="entry name" value="B-gal_small/dom_5"/>
</dbReference>
<dbReference type="Gene3D" id="2.70.98.10">
    <property type="match status" value="1"/>
</dbReference>
<gene>
    <name evidence="2" type="ORF">BN1708_020533</name>
</gene>
<dbReference type="InterPro" id="IPR014718">
    <property type="entry name" value="GH-type_carb-bd"/>
</dbReference>
<organism evidence="2 3">
    <name type="scientific">Verticillium longisporum</name>
    <name type="common">Verticillium dahliae var. longisporum</name>
    <dbReference type="NCBI Taxonomy" id="100787"/>
    <lineage>
        <taxon>Eukaryota</taxon>
        <taxon>Fungi</taxon>
        <taxon>Dikarya</taxon>
        <taxon>Ascomycota</taxon>
        <taxon>Pezizomycotina</taxon>
        <taxon>Sordariomycetes</taxon>
        <taxon>Hypocreomycetidae</taxon>
        <taxon>Glomerellales</taxon>
        <taxon>Plectosphaerellaceae</taxon>
        <taxon>Verticillium</taxon>
    </lineage>
</organism>
<keyword evidence="3" id="KW-1185">Reference proteome</keyword>
<dbReference type="InterPro" id="IPR011013">
    <property type="entry name" value="Gal_mutarotase_sf_dom"/>
</dbReference>
<reference evidence="2 3" key="1">
    <citation type="submission" date="2015-05" db="EMBL/GenBank/DDBJ databases">
        <authorList>
            <person name="Wang D.B."/>
            <person name="Wang M."/>
        </authorList>
    </citation>
    <scope>NUCLEOTIDE SEQUENCE [LARGE SCALE GENOMIC DNA]</scope>
    <source>
        <strain evidence="2">VL1</strain>
    </source>
</reference>
<dbReference type="GO" id="GO:0005975">
    <property type="term" value="P:carbohydrate metabolic process"/>
    <property type="evidence" value="ECO:0007669"/>
    <property type="project" value="InterPro"/>
</dbReference>
<dbReference type="Proteomes" id="UP000044602">
    <property type="component" value="Unassembled WGS sequence"/>
</dbReference>
<accession>A0A0G4MVY2</accession>
<evidence type="ECO:0000313" key="3">
    <source>
        <dbReference type="Proteomes" id="UP000044602"/>
    </source>
</evidence>
<proteinExistence type="predicted"/>
<evidence type="ECO:0000313" key="2">
    <source>
        <dbReference type="EMBL" id="CRK38516.1"/>
    </source>
</evidence>
<dbReference type="Pfam" id="PF02929">
    <property type="entry name" value="Bgal_small_N"/>
    <property type="match status" value="1"/>
</dbReference>
<dbReference type="STRING" id="100787.A0A0G4MVY2"/>
<dbReference type="AlphaFoldDB" id="A0A0G4MVY2"/>
<dbReference type="SUPFAM" id="SSF74650">
    <property type="entry name" value="Galactose mutarotase-like"/>
    <property type="match status" value="1"/>
</dbReference>
<protein>
    <recommendedName>
        <fullName evidence="1">Beta galactosidase small chain/ domain-containing protein</fullName>
    </recommendedName>
</protein>
<dbReference type="EMBL" id="CVQH01025540">
    <property type="protein sequence ID" value="CRK38516.1"/>
    <property type="molecule type" value="Genomic_DNA"/>
</dbReference>
<evidence type="ECO:0000259" key="1">
    <source>
        <dbReference type="Pfam" id="PF02929"/>
    </source>
</evidence>
<sequence>MHYTTADLDECQHPYELHKRRRDDTIVRLDWAHHGLGTGSCGPATLPQYELRSEDFSYELLLE</sequence>